<dbReference type="SUPFAM" id="SSF103190">
    <property type="entry name" value="Sensory domain-like"/>
    <property type="match status" value="1"/>
</dbReference>
<dbReference type="GO" id="GO:0005524">
    <property type="term" value="F:ATP binding"/>
    <property type="evidence" value="ECO:0007669"/>
    <property type="project" value="UniProtKB-KW"/>
</dbReference>
<dbReference type="SUPFAM" id="SSF55874">
    <property type="entry name" value="ATPase domain of HSP90 chaperone/DNA topoisomerase II/histidine kinase"/>
    <property type="match status" value="1"/>
</dbReference>
<keyword evidence="9" id="KW-0547">Nucleotide-binding</keyword>
<evidence type="ECO:0000313" key="20">
    <source>
        <dbReference type="Proteomes" id="UP000199391"/>
    </source>
</evidence>
<evidence type="ECO:0000256" key="1">
    <source>
        <dbReference type="ARBA" id="ARBA00000085"/>
    </source>
</evidence>
<keyword evidence="20" id="KW-1185">Reference proteome</keyword>
<evidence type="ECO:0000256" key="9">
    <source>
        <dbReference type="ARBA" id="ARBA00022741"/>
    </source>
</evidence>
<dbReference type="PIRSF" id="PIRSF036431">
    <property type="entry name" value="STHK_DctB"/>
    <property type="match status" value="1"/>
</dbReference>
<keyword evidence="4" id="KW-1003">Cell membrane</keyword>
<evidence type="ECO:0000256" key="7">
    <source>
        <dbReference type="ARBA" id="ARBA00022679"/>
    </source>
</evidence>
<feature type="transmembrane region" description="Helical" evidence="17">
    <location>
        <begin position="306"/>
        <end position="325"/>
    </location>
</feature>
<dbReference type="EMBL" id="FPBO01000033">
    <property type="protein sequence ID" value="SFV11102.1"/>
    <property type="molecule type" value="Genomic_DNA"/>
</dbReference>
<sequence length="617" mass="66647">MRKVFASRSLLWPGAWLLILTAGAAGVLLAYSLSARHGYAQLNNVLAQQLDLYAAALESELGKHEYLPGIVGFDNDVQALLRTPGDRGLADVASRKLARQNVRAGSLSIFVTDRGGVVRAASNWYQPASLVGQSHADLPYFAEAIKGGQARYFSRSATRDAPEYFFAQPVRQNGVVAGVAVVQVSLDPIESTWIALASQSSHDAFLVLDENDMVVIASSPAWHNRRLGRLSAVLDAGSGRAAPATASAPGEDVTGHGDGLIRWPGLNPAAPHTMYMAQNRILTRQGWRLVTLTSASDVTLDALRNAVGAAVLVAFAGLLGMYLALRRRAIASGLRARAALQRAHDELEQRIVQRTAELHEMNRELMREVRERQHAEEVLRASQDELVHASKLALLGQMSAGITHEISQPLTALRALSFNTQLLLKRGEAGRVERNLQSITDLTERMGKLTEQLKSFSRKAPLTLGSFPLASAVDNTLLLLDNRLRTARVEVRVDIAEPLRALCDGGRLEQVLINLCANAIDAMQGAPVRTLSIRVWRAGDKAWIRVGDTGAGIPEAVHARLFEPFFSTKPSGQGLGLGLAISADLVREFGGALRAFNTGGGAAFEFELNISEESSHV</sequence>
<dbReference type="InterPro" id="IPR029151">
    <property type="entry name" value="Sensor-like_sf"/>
</dbReference>
<comment type="subcellular location">
    <subcellularLocation>
        <location evidence="2">Cell inner membrane</location>
        <topology evidence="2">Multi-pass membrane protein</topology>
    </subcellularLocation>
</comment>
<dbReference type="GO" id="GO:0000155">
    <property type="term" value="F:phosphorelay sensor kinase activity"/>
    <property type="evidence" value="ECO:0007669"/>
    <property type="project" value="InterPro"/>
</dbReference>
<dbReference type="Gene3D" id="3.30.565.10">
    <property type="entry name" value="Histidine kinase-like ATPase, C-terminal domain"/>
    <property type="match status" value="1"/>
</dbReference>
<feature type="domain" description="Histidine kinase" evidence="18">
    <location>
        <begin position="401"/>
        <end position="612"/>
    </location>
</feature>
<keyword evidence="10 19" id="KW-0418">Kinase</keyword>
<dbReference type="SMART" id="SM00387">
    <property type="entry name" value="HATPase_c"/>
    <property type="match status" value="1"/>
</dbReference>
<keyword evidence="8 17" id="KW-0812">Transmembrane</keyword>
<keyword evidence="16" id="KW-0175">Coiled coil</keyword>
<keyword evidence="6" id="KW-0597">Phosphoprotein</keyword>
<evidence type="ECO:0000256" key="15">
    <source>
        <dbReference type="ARBA" id="ARBA00073143"/>
    </source>
</evidence>
<evidence type="ECO:0000256" key="6">
    <source>
        <dbReference type="ARBA" id="ARBA00022553"/>
    </source>
</evidence>
<evidence type="ECO:0000256" key="14">
    <source>
        <dbReference type="ARBA" id="ARBA00023136"/>
    </source>
</evidence>
<dbReference type="InterPro" id="IPR003594">
    <property type="entry name" value="HATPase_dom"/>
</dbReference>
<dbReference type="InterPro" id="IPR036097">
    <property type="entry name" value="HisK_dim/P_sf"/>
</dbReference>
<evidence type="ECO:0000256" key="4">
    <source>
        <dbReference type="ARBA" id="ARBA00022475"/>
    </source>
</evidence>
<keyword evidence="11" id="KW-0067">ATP-binding</keyword>
<protein>
    <recommendedName>
        <fullName evidence="15">C4-dicarboxylate transport sensor protein DctB</fullName>
        <ecNumber evidence="3">2.7.13.3</ecNumber>
    </recommendedName>
</protein>
<name>A0A1I7LN32_9BURK</name>
<proteinExistence type="predicted"/>
<evidence type="ECO:0000256" key="5">
    <source>
        <dbReference type="ARBA" id="ARBA00022519"/>
    </source>
</evidence>
<dbReference type="PRINTS" id="PR00344">
    <property type="entry name" value="BCTRLSENSOR"/>
</dbReference>
<keyword evidence="13" id="KW-0902">Two-component regulatory system</keyword>
<dbReference type="Gene3D" id="3.30.450.20">
    <property type="entry name" value="PAS domain"/>
    <property type="match status" value="2"/>
</dbReference>
<dbReference type="FunFam" id="1.10.287.130:FF:000049">
    <property type="entry name" value="C4-dicarboxylate transport sensor protein DctB"/>
    <property type="match status" value="1"/>
</dbReference>
<keyword evidence="5" id="KW-0997">Cell inner membrane</keyword>
<dbReference type="Pfam" id="PF00512">
    <property type="entry name" value="HisKA"/>
    <property type="match status" value="1"/>
</dbReference>
<evidence type="ECO:0000256" key="10">
    <source>
        <dbReference type="ARBA" id="ARBA00022777"/>
    </source>
</evidence>
<keyword evidence="7" id="KW-0808">Transferase</keyword>
<dbReference type="EC" id="2.7.13.3" evidence="3"/>
<dbReference type="Gene3D" id="6.10.250.3020">
    <property type="match status" value="1"/>
</dbReference>
<dbReference type="Proteomes" id="UP000199391">
    <property type="component" value="Unassembled WGS sequence"/>
</dbReference>
<dbReference type="Gene3D" id="1.10.287.130">
    <property type="match status" value="1"/>
</dbReference>
<dbReference type="SMART" id="SM00388">
    <property type="entry name" value="HisKA"/>
    <property type="match status" value="1"/>
</dbReference>
<dbReference type="PANTHER" id="PTHR43065">
    <property type="entry name" value="SENSOR HISTIDINE KINASE"/>
    <property type="match status" value="1"/>
</dbReference>
<reference evidence="20" key="1">
    <citation type="submission" date="2016-10" db="EMBL/GenBank/DDBJ databases">
        <authorList>
            <person name="Varghese N."/>
            <person name="Submissions S."/>
        </authorList>
    </citation>
    <scope>NUCLEOTIDE SEQUENCE [LARGE SCALE GENOMIC DNA]</scope>
    <source>
        <strain evidence="20">CGMCC 1.11014</strain>
    </source>
</reference>
<keyword evidence="14 17" id="KW-0472">Membrane</keyword>
<dbReference type="InterPro" id="IPR036890">
    <property type="entry name" value="HATPase_C_sf"/>
</dbReference>
<comment type="catalytic activity">
    <reaction evidence="1">
        <text>ATP + protein L-histidine = ADP + protein N-phospho-L-histidine.</text>
        <dbReference type="EC" id="2.7.13.3"/>
    </reaction>
</comment>
<dbReference type="STRING" id="1035707.SAMN05216552_103332"/>
<dbReference type="CDD" id="cd00082">
    <property type="entry name" value="HisKA"/>
    <property type="match status" value="1"/>
</dbReference>
<evidence type="ECO:0000256" key="2">
    <source>
        <dbReference type="ARBA" id="ARBA00004429"/>
    </source>
</evidence>
<evidence type="ECO:0000256" key="3">
    <source>
        <dbReference type="ARBA" id="ARBA00012438"/>
    </source>
</evidence>
<evidence type="ECO:0000256" key="17">
    <source>
        <dbReference type="SAM" id="Phobius"/>
    </source>
</evidence>
<dbReference type="GO" id="GO:0005886">
    <property type="term" value="C:plasma membrane"/>
    <property type="evidence" value="ECO:0007669"/>
    <property type="project" value="UniProtKB-SubCell"/>
</dbReference>
<dbReference type="InterPro" id="IPR017055">
    <property type="entry name" value="Sig_transdc_His_kinase_DctB"/>
</dbReference>
<keyword evidence="12 17" id="KW-1133">Transmembrane helix</keyword>
<dbReference type="PROSITE" id="PS50109">
    <property type="entry name" value="HIS_KIN"/>
    <property type="match status" value="1"/>
</dbReference>
<dbReference type="RefSeq" id="WP_143133318.1">
    <property type="nucleotide sequence ID" value="NZ_FPBO01000033.1"/>
</dbReference>
<organism evidence="19 20">
    <name type="scientific">Pseudoduganella namucuonensis</name>
    <dbReference type="NCBI Taxonomy" id="1035707"/>
    <lineage>
        <taxon>Bacteria</taxon>
        <taxon>Pseudomonadati</taxon>
        <taxon>Pseudomonadota</taxon>
        <taxon>Betaproteobacteria</taxon>
        <taxon>Burkholderiales</taxon>
        <taxon>Oxalobacteraceae</taxon>
        <taxon>Telluria group</taxon>
        <taxon>Pseudoduganella</taxon>
    </lineage>
</organism>
<dbReference type="AlphaFoldDB" id="A0A1I7LN32"/>
<evidence type="ECO:0000256" key="16">
    <source>
        <dbReference type="SAM" id="Coils"/>
    </source>
</evidence>
<evidence type="ECO:0000256" key="8">
    <source>
        <dbReference type="ARBA" id="ARBA00022692"/>
    </source>
</evidence>
<gene>
    <name evidence="19" type="ORF">SAMN05216552_103332</name>
</gene>
<dbReference type="InterPro" id="IPR005467">
    <property type="entry name" value="His_kinase_dom"/>
</dbReference>
<dbReference type="InterPro" id="IPR004358">
    <property type="entry name" value="Sig_transdc_His_kin-like_C"/>
</dbReference>
<accession>A0A1I7LN32</accession>
<dbReference type="OrthoDB" id="9772100at2"/>
<evidence type="ECO:0000256" key="12">
    <source>
        <dbReference type="ARBA" id="ARBA00022989"/>
    </source>
</evidence>
<evidence type="ECO:0000313" key="19">
    <source>
        <dbReference type="EMBL" id="SFV11102.1"/>
    </source>
</evidence>
<evidence type="ECO:0000256" key="11">
    <source>
        <dbReference type="ARBA" id="ARBA00022840"/>
    </source>
</evidence>
<dbReference type="Pfam" id="PF02518">
    <property type="entry name" value="HATPase_c"/>
    <property type="match status" value="1"/>
</dbReference>
<dbReference type="SUPFAM" id="SSF47384">
    <property type="entry name" value="Homodimeric domain of signal transducing histidine kinase"/>
    <property type="match status" value="1"/>
</dbReference>
<dbReference type="InterPro" id="IPR003661">
    <property type="entry name" value="HisK_dim/P_dom"/>
</dbReference>
<feature type="coiled-coil region" evidence="16">
    <location>
        <begin position="337"/>
        <end position="378"/>
    </location>
</feature>
<evidence type="ECO:0000256" key="13">
    <source>
        <dbReference type="ARBA" id="ARBA00023012"/>
    </source>
</evidence>
<dbReference type="PANTHER" id="PTHR43065:SF46">
    <property type="entry name" value="C4-DICARBOXYLATE TRANSPORT SENSOR PROTEIN DCTB"/>
    <property type="match status" value="1"/>
</dbReference>
<evidence type="ECO:0000259" key="18">
    <source>
        <dbReference type="PROSITE" id="PS50109"/>
    </source>
</evidence>